<organism evidence="1">
    <name type="scientific">marine sediment metagenome</name>
    <dbReference type="NCBI Taxonomy" id="412755"/>
    <lineage>
        <taxon>unclassified sequences</taxon>
        <taxon>metagenomes</taxon>
        <taxon>ecological metagenomes</taxon>
    </lineage>
</organism>
<reference evidence="1" key="1">
    <citation type="journal article" date="2014" name="Front. Microbiol.">
        <title>High frequency of phylogenetically diverse reductive dehalogenase-homologous genes in deep subseafloor sedimentary metagenomes.</title>
        <authorList>
            <person name="Kawai M."/>
            <person name="Futagami T."/>
            <person name="Toyoda A."/>
            <person name="Takaki Y."/>
            <person name="Nishi S."/>
            <person name="Hori S."/>
            <person name="Arai W."/>
            <person name="Tsubouchi T."/>
            <person name="Morono Y."/>
            <person name="Uchiyama I."/>
            <person name="Ito T."/>
            <person name="Fujiyama A."/>
            <person name="Inagaki F."/>
            <person name="Takami H."/>
        </authorList>
    </citation>
    <scope>NUCLEOTIDE SEQUENCE</scope>
    <source>
        <strain evidence="1">Expedition CK06-06</strain>
    </source>
</reference>
<sequence length="112" mass="13190">MDFEKLISTITKELSGERTKRLTSILSQYHRIQASKEFLLASKFIYDKLKKLGDNNCQIHEYVADGTKRYYEWYAPLSWDIEDWGTILTISCINERVFFAGERDVVKPIFTI</sequence>
<comment type="caution">
    <text evidence="1">The sequence shown here is derived from an EMBL/GenBank/DDBJ whole genome shotgun (WGS) entry which is preliminary data.</text>
</comment>
<dbReference type="AlphaFoldDB" id="X1H394"/>
<name>X1H394_9ZZZZ</name>
<gene>
    <name evidence="1" type="ORF">S03H2_35395</name>
</gene>
<accession>X1H394</accession>
<protein>
    <submittedName>
        <fullName evidence="1">Uncharacterized protein</fullName>
    </submittedName>
</protein>
<evidence type="ECO:0000313" key="1">
    <source>
        <dbReference type="EMBL" id="GAH48329.1"/>
    </source>
</evidence>
<dbReference type="EMBL" id="BARU01021646">
    <property type="protein sequence ID" value="GAH48329.1"/>
    <property type="molecule type" value="Genomic_DNA"/>
</dbReference>
<proteinExistence type="predicted"/>